<proteinExistence type="predicted"/>
<gene>
    <name evidence="1" type="ORF">K8N75_09545</name>
</gene>
<evidence type="ECO:0000313" key="2">
    <source>
        <dbReference type="Proteomes" id="UP000825933"/>
    </source>
</evidence>
<dbReference type="AlphaFoldDB" id="A0A8T5UZX7"/>
<protein>
    <submittedName>
        <fullName evidence="1">Uncharacterized protein</fullName>
    </submittedName>
</protein>
<sequence length="123" mass="14431">MDLISLIQRLLYFLKPEKLDPSNTKIYNEFLRIHNIPYNEQSYNCTHKTNDFAKYLINLGVKNLSTLNIGYKDGKYNHIFLVWNEMAFDPTNQDITYNIPLTDYLGALYKIGFTGMRIKSPIN</sequence>
<accession>A0A8T5UZX7</accession>
<comment type="caution">
    <text evidence="1">The sequence shown here is derived from an EMBL/GenBank/DDBJ whole genome shotgun (WGS) entry which is preliminary data.</text>
</comment>
<evidence type="ECO:0000313" key="1">
    <source>
        <dbReference type="EMBL" id="MBZ2166279.1"/>
    </source>
</evidence>
<dbReference type="Proteomes" id="UP000825933">
    <property type="component" value="Unassembled WGS sequence"/>
</dbReference>
<dbReference type="EMBL" id="JAIOUQ010000009">
    <property type="protein sequence ID" value="MBZ2166279.1"/>
    <property type="molecule type" value="Genomic_DNA"/>
</dbReference>
<organism evidence="1 2">
    <name type="scientific">Methanobacterium spitsbergense</name>
    <dbReference type="NCBI Taxonomy" id="2874285"/>
    <lineage>
        <taxon>Archaea</taxon>
        <taxon>Methanobacteriati</taxon>
        <taxon>Methanobacteriota</taxon>
        <taxon>Methanomada group</taxon>
        <taxon>Methanobacteria</taxon>
        <taxon>Methanobacteriales</taxon>
        <taxon>Methanobacteriaceae</taxon>
        <taxon>Methanobacterium</taxon>
    </lineage>
</organism>
<dbReference type="RefSeq" id="WP_223791819.1">
    <property type="nucleotide sequence ID" value="NZ_JAIOUQ010000009.1"/>
</dbReference>
<name>A0A8T5UZX7_9EURY</name>
<keyword evidence="2" id="KW-1185">Reference proteome</keyword>
<reference evidence="2" key="1">
    <citation type="journal article" date="2022" name="Microbiol. Resour. Announc.">
        <title>Draft Genome Sequence of a Methanogenic Archaeon from West Spitsbergen Permafrost.</title>
        <authorList>
            <person name="Trubitsyn V."/>
            <person name="Rivkina E."/>
            <person name="Shcherbakova V."/>
        </authorList>
    </citation>
    <scope>NUCLEOTIDE SEQUENCE [LARGE SCALE GENOMIC DNA]</scope>
    <source>
        <strain evidence="2">VT</strain>
    </source>
</reference>